<dbReference type="AlphaFoldDB" id="A0A1S8AWN4"/>
<evidence type="ECO:0000313" key="1">
    <source>
        <dbReference type="EMBL" id="OLZ40764.1"/>
    </source>
</evidence>
<comment type="caution">
    <text evidence="1">The sequence shown here is derived from an EMBL/GenBank/DDBJ whole genome shotgun (WGS) entry which is preliminary data.</text>
</comment>
<organism evidence="1 2">
    <name type="scientific">Natrinema saccharevitans</name>
    <dbReference type="NCBI Taxonomy" id="301967"/>
    <lineage>
        <taxon>Archaea</taxon>
        <taxon>Methanobacteriati</taxon>
        <taxon>Methanobacteriota</taxon>
        <taxon>Stenosarchaea group</taxon>
        <taxon>Halobacteria</taxon>
        <taxon>Halobacteriales</taxon>
        <taxon>Natrialbaceae</taxon>
        <taxon>Natrinema</taxon>
    </lineage>
</organism>
<keyword evidence="2" id="KW-1185">Reference proteome</keyword>
<dbReference type="Proteomes" id="UP000189370">
    <property type="component" value="Unassembled WGS sequence"/>
</dbReference>
<accession>A0A1S8AWN4</accession>
<protein>
    <submittedName>
        <fullName evidence="1">Uncharacterized protein</fullName>
    </submittedName>
</protein>
<evidence type="ECO:0000313" key="2">
    <source>
        <dbReference type="Proteomes" id="UP000189370"/>
    </source>
</evidence>
<reference evidence="2" key="1">
    <citation type="submission" date="2016-04" db="EMBL/GenBank/DDBJ databases">
        <authorList>
            <person name="Chen S.-C."/>
            <person name="Lai M.-C."/>
        </authorList>
    </citation>
    <scope>NUCLEOTIDE SEQUENCE [LARGE SCALE GENOMIC DNA]</scope>
    <source>
        <strain evidence="2">AB14</strain>
    </source>
</reference>
<dbReference type="EMBL" id="LWLN01000001">
    <property type="protein sequence ID" value="OLZ40764.1"/>
    <property type="molecule type" value="Genomic_DNA"/>
</dbReference>
<sequence length="73" mass="8151">MGAVKRHCRELQVELAALRRLLETDGCRDSTSGPRAGRITTVRSLLEAALEAFRHRDDSDDGADREEGGERRD</sequence>
<dbReference type="OrthoDB" id="188378at2157"/>
<name>A0A1S8AWN4_9EURY</name>
<gene>
    <name evidence="1" type="ORF">A6E15_07075</name>
</gene>
<proteinExistence type="predicted"/>
<dbReference type="RefSeq" id="WP_175607175.1">
    <property type="nucleotide sequence ID" value="NZ_LWLN01000001.1"/>
</dbReference>